<name>A0AAD4Z845_PRUDU</name>
<accession>A0AAD4Z845</accession>
<proteinExistence type="predicted"/>
<dbReference type="AlphaFoldDB" id="A0AAD4Z845"/>
<organism evidence="1 2">
    <name type="scientific">Prunus dulcis</name>
    <name type="common">Almond</name>
    <name type="synonym">Amygdalus dulcis</name>
    <dbReference type="NCBI Taxonomy" id="3755"/>
    <lineage>
        <taxon>Eukaryota</taxon>
        <taxon>Viridiplantae</taxon>
        <taxon>Streptophyta</taxon>
        <taxon>Embryophyta</taxon>
        <taxon>Tracheophyta</taxon>
        <taxon>Spermatophyta</taxon>
        <taxon>Magnoliopsida</taxon>
        <taxon>eudicotyledons</taxon>
        <taxon>Gunneridae</taxon>
        <taxon>Pentapetalae</taxon>
        <taxon>rosids</taxon>
        <taxon>fabids</taxon>
        <taxon>Rosales</taxon>
        <taxon>Rosaceae</taxon>
        <taxon>Amygdaloideae</taxon>
        <taxon>Amygdaleae</taxon>
        <taxon>Prunus</taxon>
    </lineage>
</organism>
<protein>
    <submittedName>
        <fullName evidence="1">Uncharacterized protein</fullName>
    </submittedName>
</protein>
<keyword evidence="2" id="KW-1185">Reference proteome</keyword>
<sequence length="111" mass="12685">MSEATLFVGHAKMIVFSRLDLVPVMIGLDWMYMCWIQTSAPSTDEVQLEIDTNVEIGRALIYLAMERLVGWAKLGFLESGLDWKWLDRRSLVRNYTSASSLLNYGVTCDLF</sequence>
<comment type="caution">
    <text evidence="1">The sequence shown here is derived from an EMBL/GenBank/DDBJ whole genome shotgun (WGS) entry which is preliminary data.</text>
</comment>
<evidence type="ECO:0000313" key="2">
    <source>
        <dbReference type="Proteomes" id="UP001054821"/>
    </source>
</evidence>
<gene>
    <name evidence="1" type="ORF">L3X38_026188</name>
</gene>
<evidence type="ECO:0000313" key="1">
    <source>
        <dbReference type="EMBL" id="KAI5336054.1"/>
    </source>
</evidence>
<dbReference type="Proteomes" id="UP001054821">
    <property type="component" value="Chromosome 4"/>
</dbReference>
<reference evidence="1 2" key="1">
    <citation type="journal article" date="2022" name="G3 (Bethesda)">
        <title>Whole-genome sequence and methylome profiling of the almond [Prunus dulcis (Mill.) D.A. Webb] cultivar 'Nonpareil'.</title>
        <authorList>
            <person name="D'Amico-Willman K.M."/>
            <person name="Ouma W.Z."/>
            <person name="Meulia T."/>
            <person name="Sideli G.M."/>
            <person name="Gradziel T.M."/>
            <person name="Fresnedo-Ramirez J."/>
        </authorList>
    </citation>
    <scope>NUCLEOTIDE SEQUENCE [LARGE SCALE GENOMIC DNA]</scope>
    <source>
        <strain evidence="1">Clone GOH B32 T37-40</strain>
    </source>
</reference>
<dbReference type="EMBL" id="JAJFAZ020000004">
    <property type="protein sequence ID" value="KAI5336054.1"/>
    <property type="molecule type" value="Genomic_DNA"/>
</dbReference>